<accession>A0A0F9U4Z3</accession>
<protein>
    <recommendedName>
        <fullName evidence="1">DUF4347 domain-containing protein</fullName>
    </recommendedName>
</protein>
<gene>
    <name evidence="2" type="ORF">LCGC14_0266720</name>
</gene>
<organism evidence="2">
    <name type="scientific">marine sediment metagenome</name>
    <dbReference type="NCBI Taxonomy" id="412755"/>
    <lineage>
        <taxon>unclassified sequences</taxon>
        <taxon>metagenomes</taxon>
        <taxon>ecological metagenomes</taxon>
    </lineage>
</organism>
<reference evidence="2" key="1">
    <citation type="journal article" date="2015" name="Nature">
        <title>Complex archaea that bridge the gap between prokaryotes and eukaryotes.</title>
        <authorList>
            <person name="Spang A."/>
            <person name="Saw J.H."/>
            <person name="Jorgensen S.L."/>
            <person name="Zaremba-Niedzwiedzka K."/>
            <person name="Martijn J."/>
            <person name="Lind A.E."/>
            <person name="van Eijk R."/>
            <person name="Schleper C."/>
            <person name="Guy L."/>
            <person name="Ettema T.J."/>
        </authorList>
    </citation>
    <scope>NUCLEOTIDE SEQUENCE</scope>
</reference>
<comment type="caution">
    <text evidence="2">The sequence shown here is derived from an EMBL/GenBank/DDBJ whole genome shotgun (WGS) entry which is preliminary data.</text>
</comment>
<sequence length="343" mass="38959">MNKYTILVLVCVLVLGCKKPFSKSSETALASPFSKAKVQESIVFIAGFDEGDNTYYSNAKRYFTKKEMQVVTGLYSMDEIINFINRAEENHIRFKEIHIVSHSNAWLGVSLKTTKSGKRITVKTLHNAIQEQEIQSIKNESTSNSEVIFHSCGLGENQDLLQELKNTLGAKQVSASTYFNVFGGKFAEHYLAKPYYGYYPTSESKGPAHLSKEFKQEYSAVNIDWFTALKTRQESSFGKAYSFKFNIPVDWEFTFDSVTDIPTLEDKEAIMDWISESPEMAEVLFKLNIPIEKFRWRSTVEGNKLIIKGKTTVLCVLAPILRSNDANEYQSVTVNDPSLYQIL</sequence>
<dbReference type="AlphaFoldDB" id="A0A0F9U4Z3"/>
<dbReference type="InterPro" id="IPR025592">
    <property type="entry name" value="DUF4347"/>
</dbReference>
<dbReference type="PROSITE" id="PS51257">
    <property type="entry name" value="PROKAR_LIPOPROTEIN"/>
    <property type="match status" value="1"/>
</dbReference>
<dbReference type="EMBL" id="LAZR01000145">
    <property type="protein sequence ID" value="KKN86709.1"/>
    <property type="molecule type" value="Genomic_DNA"/>
</dbReference>
<name>A0A0F9U4Z3_9ZZZZ</name>
<evidence type="ECO:0000259" key="1">
    <source>
        <dbReference type="Pfam" id="PF14252"/>
    </source>
</evidence>
<dbReference type="Pfam" id="PF14252">
    <property type="entry name" value="DUF4347"/>
    <property type="match status" value="1"/>
</dbReference>
<evidence type="ECO:0000313" key="2">
    <source>
        <dbReference type="EMBL" id="KKN86709.1"/>
    </source>
</evidence>
<proteinExistence type="predicted"/>
<feature type="domain" description="DUF4347" evidence="1">
    <location>
        <begin position="74"/>
        <end position="177"/>
    </location>
</feature>